<feature type="non-terminal residue" evidence="1">
    <location>
        <position position="47"/>
    </location>
</feature>
<reference evidence="1 2" key="1">
    <citation type="submission" date="2013-01" db="EMBL/GenBank/DDBJ databases">
        <authorList>
            <person name="Harkins D.M."/>
            <person name="Durkin A.S."/>
            <person name="Brinkac L.M."/>
            <person name="Haft D.H."/>
            <person name="Selengut J.D."/>
            <person name="Sanka R."/>
            <person name="DePew J."/>
            <person name="Purushe J."/>
            <person name="Picardeau M."/>
            <person name="Werts C."/>
            <person name="Goarant C."/>
            <person name="Vinetz J.M."/>
            <person name="Sutton G.G."/>
            <person name="Nierman W.C."/>
            <person name="Fouts D.E."/>
        </authorList>
    </citation>
    <scope>NUCLEOTIDE SEQUENCE [LARGE SCALE GENOMIC DNA]</scope>
    <source>
        <strain evidence="1 2">Verdun HP</strain>
    </source>
</reference>
<accession>M6RDI2</accession>
<gene>
    <name evidence="1" type="ORF">LEP1GSC116_3510</name>
</gene>
<comment type="caution">
    <text evidence="1">The sequence shown here is derived from an EMBL/GenBank/DDBJ whole genome shotgun (WGS) entry which is preliminary data.</text>
</comment>
<evidence type="ECO:0000313" key="1">
    <source>
        <dbReference type="EMBL" id="EMO03786.1"/>
    </source>
</evidence>
<proteinExistence type="predicted"/>
<name>M6RDI2_LEPIR</name>
<protein>
    <submittedName>
        <fullName evidence="1">Uncharacterized protein</fullName>
    </submittedName>
</protein>
<sequence>MSNECSQVEILEQALIRKGPSFVLLQVEPDLQVLPMVPPGKANREMI</sequence>
<dbReference type="Proteomes" id="UP000012092">
    <property type="component" value="Unassembled WGS sequence"/>
</dbReference>
<organism evidence="1 2">
    <name type="scientific">Leptospira interrogans serovar Icterohaemorrhagiae str. Verdun HP</name>
    <dbReference type="NCBI Taxonomy" id="1049910"/>
    <lineage>
        <taxon>Bacteria</taxon>
        <taxon>Pseudomonadati</taxon>
        <taxon>Spirochaetota</taxon>
        <taxon>Spirochaetia</taxon>
        <taxon>Leptospirales</taxon>
        <taxon>Leptospiraceae</taxon>
        <taxon>Leptospira</taxon>
    </lineage>
</organism>
<evidence type="ECO:0000313" key="2">
    <source>
        <dbReference type="Proteomes" id="UP000012092"/>
    </source>
</evidence>
<dbReference type="AlphaFoldDB" id="M6RDI2"/>
<dbReference type="EMBL" id="AHNZ02000780">
    <property type="protein sequence ID" value="EMO03786.1"/>
    <property type="molecule type" value="Genomic_DNA"/>
</dbReference>